<dbReference type="Proteomes" id="UP000238083">
    <property type="component" value="Unassembled WGS sequence"/>
</dbReference>
<accession>A0A2T0R4T3</accession>
<dbReference type="SUPFAM" id="SSF53067">
    <property type="entry name" value="Actin-like ATPase domain"/>
    <property type="match status" value="1"/>
</dbReference>
<sequence>MSKTRADLLRLVHRTPGLTRAQAARDLGTGSGAATDAVATLVAEHRLLEGEPRSEGRRGRPTRPLLPHPDGPLVLAGQVDHRDWRVRVTELGGGTVAEESGTHDGADPAPVLAAVRAAARRASRRFGDRLRGAGLAVPGPVREGFLLDAPVLGWRDVDLRAAWPGRLATRVVRHANDARCAGLAEAVRGQAAATGQRTGLHVHLHLAEGLGGAVVRDGSLLDGRHTATGEFGHLPFGDPAVRCGCGAAGCWGTALAGQDEAAVAALARGTAGIVNALDPDLVTLGGRATDLVGAPGFAAGFARGLMDVRRADPPPVRPSALGAQGPVVGAAELVWDVVLG</sequence>
<evidence type="ECO:0000313" key="3">
    <source>
        <dbReference type="EMBL" id="PRY15320.1"/>
    </source>
</evidence>
<proteinExistence type="inferred from homology"/>
<feature type="compositionally biased region" description="Basic and acidic residues" evidence="2">
    <location>
        <begin position="46"/>
        <end position="58"/>
    </location>
</feature>
<dbReference type="InterPro" id="IPR049874">
    <property type="entry name" value="ROK_cs"/>
</dbReference>
<protein>
    <submittedName>
        <fullName evidence="3">Putative NBD/HSP70 family sugar kinase</fullName>
    </submittedName>
</protein>
<dbReference type="InterPro" id="IPR036388">
    <property type="entry name" value="WH-like_DNA-bd_sf"/>
</dbReference>
<organism evidence="3 4">
    <name type="scientific">Kineococcus rhizosphaerae</name>
    <dbReference type="NCBI Taxonomy" id="559628"/>
    <lineage>
        <taxon>Bacteria</taxon>
        <taxon>Bacillati</taxon>
        <taxon>Actinomycetota</taxon>
        <taxon>Actinomycetes</taxon>
        <taxon>Kineosporiales</taxon>
        <taxon>Kineosporiaceae</taxon>
        <taxon>Kineococcus</taxon>
    </lineage>
</organism>
<gene>
    <name evidence="3" type="ORF">CLV37_105248</name>
</gene>
<keyword evidence="3" id="KW-0418">Kinase</keyword>
<evidence type="ECO:0000256" key="1">
    <source>
        <dbReference type="ARBA" id="ARBA00006479"/>
    </source>
</evidence>
<dbReference type="InterPro" id="IPR036390">
    <property type="entry name" value="WH_DNA-bd_sf"/>
</dbReference>
<comment type="caution">
    <text evidence="3">The sequence shown here is derived from an EMBL/GenBank/DDBJ whole genome shotgun (WGS) entry which is preliminary data.</text>
</comment>
<dbReference type="InterPro" id="IPR000600">
    <property type="entry name" value="ROK"/>
</dbReference>
<dbReference type="AlphaFoldDB" id="A0A2T0R4T3"/>
<dbReference type="GO" id="GO:0016301">
    <property type="term" value="F:kinase activity"/>
    <property type="evidence" value="ECO:0007669"/>
    <property type="project" value="UniProtKB-KW"/>
</dbReference>
<comment type="similarity">
    <text evidence="1">Belongs to the ROK (NagC/XylR) family.</text>
</comment>
<keyword evidence="4" id="KW-1185">Reference proteome</keyword>
<dbReference type="Gene3D" id="3.30.420.40">
    <property type="match status" value="3"/>
</dbReference>
<name>A0A2T0R4T3_9ACTN</name>
<reference evidence="3 4" key="1">
    <citation type="submission" date="2018-03" db="EMBL/GenBank/DDBJ databases">
        <title>Genomic Encyclopedia of Archaeal and Bacterial Type Strains, Phase II (KMG-II): from individual species to whole genera.</title>
        <authorList>
            <person name="Goeker M."/>
        </authorList>
    </citation>
    <scope>NUCLEOTIDE SEQUENCE [LARGE SCALE GENOMIC DNA]</scope>
    <source>
        <strain evidence="3 4">DSM 19711</strain>
    </source>
</reference>
<keyword evidence="3" id="KW-0808">Transferase</keyword>
<dbReference type="PANTHER" id="PTHR18964">
    <property type="entry name" value="ROK (REPRESSOR, ORF, KINASE) FAMILY"/>
    <property type="match status" value="1"/>
</dbReference>
<evidence type="ECO:0000313" key="4">
    <source>
        <dbReference type="Proteomes" id="UP000238083"/>
    </source>
</evidence>
<dbReference type="SUPFAM" id="SSF46785">
    <property type="entry name" value="Winged helix' DNA-binding domain"/>
    <property type="match status" value="1"/>
</dbReference>
<dbReference type="PROSITE" id="PS01125">
    <property type="entry name" value="ROK"/>
    <property type="match status" value="1"/>
</dbReference>
<dbReference type="Gene3D" id="1.10.10.10">
    <property type="entry name" value="Winged helix-like DNA-binding domain superfamily/Winged helix DNA-binding domain"/>
    <property type="match status" value="1"/>
</dbReference>
<dbReference type="Pfam" id="PF00480">
    <property type="entry name" value="ROK"/>
    <property type="match status" value="1"/>
</dbReference>
<dbReference type="EMBL" id="PVZF01000005">
    <property type="protein sequence ID" value="PRY15320.1"/>
    <property type="molecule type" value="Genomic_DNA"/>
</dbReference>
<feature type="region of interest" description="Disordered" evidence="2">
    <location>
        <begin position="46"/>
        <end position="73"/>
    </location>
</feature>
<dbReference type="RefSeq" id="WP_245885374.1">
    <property type="nucleotide sequence ID" value="NZ_PVZF01000005.1"/>
</dbReference>
<dbReference type="PANTHER" id="PTHR18964:SF149">
    <property type="entry name" value="BIFUNCTIONAL UDP-N-ACETYLGLUCOSAMINE 2-EPIMERASE_N-ACETYLMANNOSAMINE KINASE"/>
    <property type="match status" value="1"/>
</dbReference>
<dbReference type="InterPro" id="IPR043129">
    <property type="entry name" value="ATPase_NBD"/>
</dbReference>
<evidence type="ECO:0000256" key="2">
    <source>
        <dbReference type="SAM" id="MobiDB-lite"/>
    </source>
</evidence>